<comment type="similarity">
    <text evidence="1">Belongs to the universal stress protein A family.</text>
</comment>
<dbReference type="Proteomes" id="UP000031599">
    <property type="component" value="Unassembled WGS sequence"/>
</dbReference>
<organism evidence="3 4">
    <name type="scientific">Enhygromyxa salina</name>
    <dbReference type="NCBI Taxonomy" id="215803"/>
    <lineage>
        <taxon>Bacteria</taxon>
        <taxon>Pseudomonadati</taxon>
        <taxon>Myxococcota</taxon>
        <taxon>Polyangia</taxon>
        <taxon>Nannocystales</taxon>
        <taxon>Nannocystaceae</taxon>
        <taxon>Enhygromyxa</taxon>
    </lineage>
</organism>
<dbReference type="PANTHER" id="PTHR46268">
    <property type="entry name" value="STRESS RESPONSE PROTEIN NHAX"/>
    <property type="match status" value="1"/>
</dbReference>
<dbReference type="InterPro" id="IPR006016">
    <property type="entry name" value="UspA"/>
</dbReference>
<dbReference type="PRINTS" id="PR01438">
    <property type="entry name" value="UNVRSLSTRESS"/>
</dbReference>
<dbReference type="Gene3D" id="3.40.50.620">
    <property type="entry name" value="HUPs"/>
    <property type="match status" value="2"/>
</dbReference>
<dbReference type="InterPro" id="IPR014729">
    <property type="entry name" value="Rossmann-like_a/b/a_fold"/>
</dbReference>
<sequence>MIVPYDFSAHARRACALAMQGFPFGMDAQIEMLHVIDADLYANVLAHKHVPDDDAIDSYLADELTRIHAELAVAHAKHSTPPRLLEPKRVIVRGRPHASIDARLHEPDVIGGLLGGQGHGGATEKLLGRTAQRVIRHASVPLLVVKRPQTLAPPTRLLAAVDWSDNSKRALLVAARLREEQGGLLSVLHVIDSPYVPYVRAFAHEREASEALDVLGDEQLERLAGFVEAALAERGGIPDELTEAVLFGEPASTIASQAATLLAELIVVGVHGSSNLSRYLLGSTAEKLVTAASADILVVP</sequence>
<reference evidence="3 4" key="1">
    <citation type="submission" date="2014-12" db="EMBL/GenBank/DDBJ databases">
        <title>Genome assembly of Enhygromyxa salina DSM 15201.</title>
        <authorList>
            <person name="Sharma G."/>
            <person name="Subramanian S."/>
        </authorList>
    </citation>
    <scope>NUCLEOTIDE SEQUENCE [LARGE SCALE GENOMIC DNA]</scope>
    <source>
        <strain evidence="3 4">DSM 15201</strain>
    </source>
</reference>
<evidence type="ECO:0000313" key="3">
    <source>
        <dbReference type="EMBL" id="KIG17918.1"/>
    </source>
</evidence>
<dbReference type="AlphaFoldDB" id="A0A0C2A3G0"/>
<dbReference type="PANTHER" id="PTHR46268:SF6">
    <property type="entry name" value="UNIVERSAL STRESS PROTEIN UP12"/>
    <property type="match status" value="1"/>
</dbReference>
<dbReference type="EMBL" id="JMCC02000017">
    <property type="protein sequence ID" value="KIG17918.1"/>
    <property type="molecule type" value="Genomic_DNA"/>
</dbReference>
<comment type="caution">
    <text evidence="3">The sequence shown here is derived from an EMBL/GenBank/DDBJ whole genome shotgun (WGS) entry which is preliminary data.</text>
</comment>
<dbReference type="CDD" id="cd00293">
    <property type="entry name" value="USP-like"/>
    <property type="match status" value="2"/>
</dbReference>
<evidence type="ECO:0000256" key="1">
    <source>
        <dbReference type="ARBA" id="ARBA00008791"/>
    </source>
</evidence>
<accession>A0A0C2A3G0</accession>
<name>A0A0C2A3G0_9BACT</name>
<protein>
    <submittedName>
        <fullName evidence="3">Universal stress protein UspA</fullName>
    </submittedName>
</protein>
<dbReference type="Pfam" id="PF00582">
    <property type="entry name" value="Usp"/>
    <property type="match status" value="2"/>
</dbReference>
<dbReference type="InterPro" id="IPR006015">
    <property type="entry name" value="Universal_stress_UspA"/>
</dbReference>
<evidence type="ECO:0000313" key="4">
    <source>
        <dbReference type="Proteomes" id="UP000031599"/>
    </source>
</evidence>
<evidence type="ECO:0000259" key="2">
    <source>
        <dbReference type="Pfam" id="PF00582"/>
    </source>
</evidence>
<feature type="domain" description="UspA" evidence="2">
    <location>
        <begin position="156"/>
        <end position="300"/>
    </location>
</feature>
<proteinExistence type="inferred from homology"/>
<gene>
    <name evidence="3" type="ORF">DB30_02346</name>
</gene>
<dbReference type="SUPFAM" id="SSF52402">
    <property type="entry name" value="Adenine nucleotide alpha hydrolases-like"/>
    <property type="match status" value="2"/>
</dbReference>
<feature type="domain" description="UspA" evidence="2">
    <location>
        <begin position="2"/>
        <end position="146"/>
    </location>
</feature>